<protein>
    <recommendedName>
        <fullName evidence="4">Class I SAM-dependent methyltransferase</fullName>
    </recommendedName>
</protein>
<dbReference type="SUPFAM" id="SSF53335">
    <property type="entry name" value="S-adenosyl-L-methionine-dependent methyltransferases"/>
    <property type="match status" value="1"/>
</dbReference>
<evidence type="ECO:0000313" key="3">
    <source>
        <dbReference type="Proteomes" id="UP001611075"/>
    </source>
</evidence>
<evidence type="ECO:0000256" key="1">
    <source>
        <dbReference type="SAM" id="MobiDB-lite"/>
    </source>
</evidence>
<dbReference type="Proteomes" id="UP001611075">
    <property type="component" value="Unassembled WGS sequence"/>
</dbReference>
<evidence type="ECO:0000313" key="2">
    <source>
        <dbReference type="EMBL" id="MFI0793661.1"/>
    </source>
</evidence>
<reference evidence="2 3" key="1">
    <citation type="submission" date="2024-10" db="EMBL/GenBank/DDBJ databases">
        <title>The Natural Products Discovery Center: Release of the First 8490 Sequenced Strains for Exploring Actinobacteria Biosynthetic Diversity.</title>
        <authorList>
            <person name="Kalkreuter E."/>
            <person name="Kautsar S.A."/>
            <person name="Yang D."/>
            <person name="Bader C.D."/>
            <person name="Teijaro C.N."/>
            <person name="Fluegel L."/>
            <person name="Davis C.M."/>
            <person name="Simpson J.R."/>
            <person name="Lauterbach L."/>
            <person name="Steele A.D."/>
            <person name="Gui C."/>
            <person name="Meng S."/>
            <person name="Li G."/>
            <person name="Viehrig K."/>
            <person name="Ye F."/>
            <person name="Su P."/>
            <person name="Kiefer A.F."/>
            <person name="Nichols A."/>
            <person name="Cepeda A.J."/>
            <person name="Yan W."/>
            <person name="Fan B."/>
            <person name="Jiang Y."/>
            <person name="Adhikari A."/>
            <person name="Zheng C.-J."/>
            <person name="Schuster L."/>
            <person name="Cowan T.M."/>
            <person name="Smanski M.J."/>
            <person name="Chevrette M.G."/>
            <person name="De Carvalho L.P.S."/>
            <person name="Shen B."/>
        </authorList>
    </citation>
    <scope>NUCLEOTIDE SEQUENCE [LARGE SCALE GENOMIC DNA]</scope>
    <source>
        <strain evidence="2 3">NPDC021253</strain>
    </source>
</reference>
<sequence>MTIPVDLVIAGSTVRVLVDPYRNTAPEVPTLGPSAGEYPCYDAAAYAEMTDDEERNRRFRVALARLVAGRTVLDIGTGADLLWARESVRYGARQVFAMEAMQESFRRAGRWLAEPDAAERISLLRGVSTELDISPRAQVCVAEIIGSLAGAEGAAAVLTDARRRHLTADAVVVPHRCVTLAAPVAFRRLFADAPAAFAADSLGYLKTIFEWHGAPFDVRLRISHPARAALLGAGQVVEVLDLNGHLPLEQRRSVRLVIDRPGLVDGVLTWLRLWCLPDGEPLDALATTCNWASVYFPLFDTEQPVEAGDLLDLTVTSTLGEDGIHPDYHLDAVLHTANAGARSASHSSPYRGGGFRQHSVHRHLFP</sequence>
<dbReference type="PANTHER" id="PTHR11006:SF4">
    <property type="entry name" value="PROTEIN ARGININE N-METHYLTRANSFERASE 7"/>
    <property type="match status" value="1"/>
</dbReference>
<proteinExistence type="predicted"/>
<keyword evidence="3" id="KW-1185">Reference proteome</keyword>
<accession>A0ABW7SLA7</accession>
<dbReference type="PANTHER" id="PTHR11006">
    <property type="entry name" value="PROTEIN ARGININE N-METHYLTRANSFERASE"/>
    <property type="match status" value="1"/>
</dbReference>
<dbReference type="RefSeq" id="WP_396679287.1">
    <property type="nucleotide sequence ID" value="NZ_JBIRPU010000007.1"/>
</dbReference>
<comment type="caution">
    <text evidence="2">The sequence shown here is derived from an EMBL/GenBank/DDBJ whole genome shotgun (WGS) entry which is preliminary data.</text>
</comment>
<name>A0ABW7SLA7_9ACTN</name>
<dbReference type="EMBL" id="JBIRPU010000007">
    <property type="protein sequence ID" value="MFI0793661.1"/>
    <property type="molecule type" value="Genomic_DNA"/>
</dbReference>
<organism evidence="2 3">
    <name type="scientific">Micromonospora rubida</name>
    <dbReference type="NCBI Taxonomy" id="2697657"/>
    <lineage>
        <taxon>Bacteria</taxon>
        <taxon>Bacillati</taxon>
        <taxon>Actinomycetota</taxon>
        <taxon>Actinomycetes</taxon>
        <taxon>Micromonosporales</taxon>
        <taxon>Micromonosporaceae</taxon>
        <taxon>Micromonospora</taxon>
    </lineage>
</organism>
<feature type="region of interest" description="Disordered" evidence="1">
    <location>
        <begin position="344"/>
        <end position="366"/>
    </location>
</feature>
<dbReference type="InterPro" id="IPR029063">
    <property type="entry name" value="SAM-dependent_MTases_sf"/>
</dbReference>
<gene>
    <name evidence="2" type="ORF">ACH4OY_13360</name>
</gene>
<dbReference type="InterPro" id="IPR025799">
    <property type="entry name" value="Arg_MeTrfase"/>
</dbReference>
<dbReference type="Gene3D" id="3.40.50.150">
    <property type="entry name" value="Vaccinia Virus protein VP39"/>
    <property type="match status" value="1"/>
</dbReference>
<evidence type="ECO:0008006" key="4">
    <source>
        <dbReference type="Google" id="ProtNLM"/>
    </source>
</evidence>